<evidence type="ECO:0000256" key="1">
    <source>
        <dbReference type="SAM" id="Phobius"/>
    </source>
</evidence>
<reference evidence="2" key="1">
    <citation type="submission" date="2018-05" db="EMBL/GenBank/DDBJ databases">
        <title>Draft genome of Mucuna pruriens seed.</title>
        <authorList>
            <person name="Nnadi N.E."/>
            <person name="Vos R."/>
            <person name="Hasami M.H."/>
            <person name="Devisetty U.K."/>
            <person name="Aguiy J.C."/>
        </authorList>
    </citation>
    <scope>NUCLEOTIDE SEQUENCE [LARGE SCALE GENOMIC DNA]</scope>
    <source>
        <strain evidence="2">JCA_2017</strain>
    </source>
</reference>
<feature type="transmembrane region" description="Helical" evidence="1">
    <location>
        <begin position="110"/>
        <end position="130"/>
    </location>
</feature>
<protein>
    <submittedName>
        <fullName evidence="2">Uncharacterized protein</fullName>
    </submittedName>
</protein>
<accession>A0A371I468</accession>
<feature type="non-terminal residue" evidence="2">
    <location>
        <position position="1"/>
    </location>
</feature>
<keyword evidence="3" id="KW-1185">Reference proteome</keyword>
<keyword evidence="1" id="KW-0472">Membrane</keyword>
<keyword evidence="1" id="KW-0812">Transmembrane</keyword>
<keyword evidence="1" id="KW-1133">Transmembrane helix</keyword>
<evidence type="ECO:0000313" key="3">
    <source>
        <dbReference type="Proteomes" id="UP000257109"/>
    </source>
</evidence>
<dbReference type="Proteomes" id="UP000257109">
    <property type="component" value="Unassembled WGS sequence"/>
</dbReference>
<organism evidence="2 3">
    <name type="scientific">Mucuna pruriens</name>
    <name type="common">Velvet bean</name>
    <name type="synonym">Dolichos pruriens</name>
    <dbReference type="NCBI Taxonomy" id="157652"/>
    <lineage>
        <taxon>Eukaryota</taxon>
        <taxon>Viridiplantae</taxon>
        <taxon>Streptophyta</taxon>
        <taxon>Embryophyta</taxon>
        <taxon>Tracheophyta</taxon>
        <taxon>Spermatophyta</taxon>
        <taxon>Magnoliopsida</taxon>
        <taxon>eudicotyledons</taxon>
        <taxon>Gunneridae</taxon>
        <taxon>Pentapetalae</taxon>
        <taxon>rosids</taxon>
        <taxon>fabids</taxon>
        <taxon>Fabales</taxon>
        <taxon>Fabaceae</taxon>
        <taxon>Papilionoideae</taxon>
        <taxon>50 kb inversion clade</taxon>
        <taxon>NPAAA clade</taxon>
        <taxon>indigoferoid/millettioid clade</taxon>
        <taxon>Phaseoleae</taxon>
        <taxon>Mucuna</taxon>
    </lineage>
</organism>
<name>A0A371I468_MUCPR</name>
<comment type="caution">
    <text evidence="2">The sequence shown here is derived from an EMBL/GenBank/DDBJ whole genome shotgun (WGS) entry which is preliminary data.</text>
</comment>
<evidence type="ECO:0000313" key="2">
    <source>
        <dbReference type="EMBL" id="RDY09764.1"/>
    </source>
</evidence>
<dbReference type="AlphaFoldDB" id="A0A371I468"/>
<gene>
    <name evidence="2" type="ORF">CR513_05826</name>
</gene>
<proteinExistence type="predicted"/>
<sequence length="172" mass="20507">MHSSKSLAELMDLALLIDRRNSTLRKDVRFKSSSTNKGGRYNGMYIPKKEEGRETNLHYAGTSKGATRETSSKSNWKHMSGAEYQEKMRDYCCKYQRCSRRYFCCKYQRYFRRYHGIFVSLLLLFSYFPLSLFKYNLYPIKGILVIVQNIFQLLRFRCDEKFGLKLMCKNKQ</sequence>
<dbReference type="EMBL" id="QJKJ01000974">
    <property type="protein sequence ID" value="RDY09764.1"/>
    <property type="molecule type" value="Genomic_DNA"/>
</dbReference>